<evidence type="ECO:0000256" key="2">
    <source>
        <dbReference type="ARBA" id="ARBA00007430"/>
    </source>
</evidence>
<evidence type="ECO:0000256" key="5">
    <source>
        <dbReference type="ARBA" id="ARBA00022989"/>
    </source>
</evidence>
<dbReference type="InterPro" id="IPR050833">
    <property type="entry name" value="Poly_Biosynth_Transport"/>
</dbReference>
<dbReference type="Pfam" id="PF13440">
    <property type="entry name" value="Polysacc_synt_3"/>
    <property type="match status" value="1"/>
</dbReference>
<keyword evidence="9" id="KW-1185">Reference proteome</keyword>
<sequence length="491" mass="52279">MSEVGSLTAPPDKLGRRTARGALVTLGGQLSQVLLQMTAVIALARLLSPHDYGLYAMVLVIAGIGEIFRDFGLSSAAIQAKQLSDAERSNLFWINAGIGALLTAIVFLSAPLVAALFSEHQLVPIARVLSVIFLINGCTTQLRANLNRNMRFGMLTVADLAAQVVNVTVAITCAALGAHYWALVGSQIAQVATVLVLVTIFGRWIPGGYTRGIPMGRFLRFGGNFVATQLVNYVSNNVDSLTIGLRFGTTPLGIYNRAFQLLMNPLNQFRTPATTVALPVLSRLQDDPVRAGDYIRRGQIAFGYTVVAGLAFVVGAAAPLVDFLLGSKWHEVPTILALLAVAGAFQMLSFVGYWIYLSRGLTRDLFRYTLISFAIKVTCILVGSTWGLKGVAAGYAIAPAISWPISLWWLSSRTPIPTRALLVGAGRILTCAGAAALATFLASSMLAHSADLLRLVAGLLACIAVYALAAVVKPVRADLATVVEFGKKVFS</sequence>
<dbReference type="CDD" id="cd13127">
    <property type="entry name" value="MATE_tuaB_like"/>
    <property type="match status" value="1"/>
</dbReference>
<keyword evidence="3" id="KW-1003">Cell membrane</keyword>
<comment type="subcellular location">
    <subcellularLocation>
        <location evidence="1">Cell membrane</location>
        <topology evidence="1">Multi-pass membrane protein</topology>
    </subcellularLocation>
</comment>
<reference evidence="8" key="2">
    <citation type="submission" date="2022-05" db="EMBL/GenBank/DDBJ databases">
        <authorList>
            <person name="Kim J.-S."/>
            <person name="Lee K."/>
            <person name="Suh M."/>
            <person name="Eom M."/>
            <person name="Kim J.-S."/>
            <person name="Kim D.-S."/>
            <person name="Ko S.-H."/>
            <person name="Shin Y."/>
            <person name="Lee J.-S."/>
        </authorList>
    </citation>
    <scope>NUCLEOTIDE SEQUENCE</scope>
    <source>
        <strain evidence="8">N237</strain>
    </source>
</reference>
<dbReference type="PANTHER" id="PTHR30250">
    <property type="entry name" value="PST FAMILY PREDICTED COLANIC ACID TRANSPORTER"/>
    <property type="match status" value="1"/>
</dbReference>
<evidence type="ECO:0000256" key="7">
    <source>
        <dbReference type="SAM" id="Phobius"/>
    </source>
</evidence>
<dbReference type="Proteomes" id="UP001056336">
    <property type="component" value="Chromosome"/>
</dbReference>
<feature type="transmembrane region" description="Helical" evidence="7">
    <location>
        <begin position="52"/>
        <end position="71"/>
    </location>
</feature>
<keyword evidence="6 7" id="KW-0472">Membrane</keyword>
<feature type="transmembrane region" description="Helical" evidence="7">
    <location>
        <begin position="21"/>
        <end position="46"/>
    </location>
</feature>
<feature type="transmembrane region" description="Helical" evidence="7">
    <location>
        <begin position="300"/>
        <end position="321"/>
    </location>
</feature>
<evidence type="ECO:0000256" key="1">
    <source>
        <dbReference type="ARBA" id="ARBA00004651"/>
    </source>
</evidence>
<feature type="transmembrane region" description="Helical" evidence="7">
    <location>
        <begin position="333"/>
        <end position="356"/>
    </location>
</feature>
<dbReference type="EMBL" id="CP097332">
    <property type="protein sequence ID" value="UQX89360.1"/>
    <property type="molecule type" value="Genomic_DNA"/>
</dbReference>
<accession>A0ABY4R0Q8</accession>
<feature type="transmembrane region" description="Helical" evidence="7">
    <location>
        <begin position="188"/>
        <end position="205"/>
    </location>
</feature>
<comment type="similarity">
    <text evidence="2">Belongs to the polysaccharide synthase family.</text>
</comment>
<feature type="transmembrane region" description="Helical" evidence="7">
    <location>
        <begin position="452"/>
        <end position="472"/>
    </location>
</feature>
<organism evidence="8 9">
    <name type="scientific">Jatrophihabitans telluris</name>
    <dbReference type="NCBI Taxonomy" id="2038343"/>
    <lineage>
        <taxon>Bacteria</taxon>
        <taxon>Bacillati</taxon>
        <taxon>Actinomycetota</taxon>
        <taxon>Actinomycetes</taxon>
        <taxon>Jatrophihabitantales</taxon>
        <taxon>Jatrophihabitantaceae</taxon>
        <taxon>Jatrophihabitans</taxon>
    </lineage>
</organism>
<name>A0ABY4R0Q8_9ACTN</name>
<feature type="transmembrane region" description="Helical" evidence="7">
    <location>
        <begin position="422"/>
        <end position="446"/>
    </location>
</feature>
<reference evidence="8" key="1">
    <citation type="journal article" date="2018" name="Int. J. Syst. Evol. Microbiol.">
        <title>Jatrophihabitans telluris sp. nov., isolated from sediment soil of lava forest wetlands and the emended description of the genus Jatrophihabitans.</title>
        <authorList>
            <person name="Lee K.C."/>
            <person name="Suh M.K."/>
            <person name="Eom M.K."/>
            <person name="Kim K.K."/>
            <person name="Kim J.S."/>
            <person name="Kim D.S."/>
            <person name="Ko S.H."/>
            <person name="Shin Y.K."/>
            <person name="Lee J.S."/>
        </authorList>
    </citation>
    <scope>NUCLEOTIDE SEQUENCE</scope>
    <source>
        <strain evidence="8">N237</strain>
    </source>
</reference>
<keyword evidence="4 7" id="KW-0812">Transmembrane</keyword>
<feature type="transmembrane region" description="Helical" evidence="7">
    <location>
        <begin position="392"/>
        <end position="410"/>
    </location>
</feature>
<evidence type="ECO:0000256" key="4">
    <source>
        <dbReference type="ARBA" id="ARBA00022692"/>
    </source>
</evidence>
<gene>
    <name evidence="8" type="ORF">M6D93_04985</name>
</gene>
<evidence type="ECO:0000256" key="6">
    <source>
        <dbReference type="ARBA" id="ARBA00023136"/>
    </source>
</evidence>
<protein>
    <submittedName>
        <fullName evidence="8">Lipopolysaccharide biosynthesis protein</fullName>
    </submittedName>
</protein>
<dbReference type="PANTHER" id="PTHR30250:SF10">
    <property type="entry name" value="LIPOPOLYSACCHARIDE BIOSYNTHESIS PROTEIN WZXC"/>
    <property type="match status" value="1"/>
</dbReference>
<evidence type="ECO:0000256" key="3">
    <source>
        <dbReference type="ARBA" id="ARBA00022475"/>
    </source>
</evidence>
<keyword evidence="5 7" id="KW-1133">Transmembrane helix</keyword>
<dbReference type="RefSeq" id="WP_249773256.1">
    <property type="nucleotide sequence ID" value="NZ_CP097332.1"/>
</dbReference>
<feature type="transmembrane region" description="Helical" evidence="7">
    <location>
        <begin position="160"/>
        <end position="182"/>
    </location>
</feature>
<feature type="transmembrane region" description="Helical" evidence="7">
    <location>
        <begin position="122"/>
        <end position="139"/>
    </location>
</feature>
<feature type="transmembrane region" description="Helical" evidence="7">
    <location>
        <begin position="92"/>
        <end position="116"/>
    </location>
</feature>
<evidence type="ECO:0000313" key="8">
    <source>
        <dbReference type="EMBL" id="UQX89360.1"/>
    </source>
</evidence>
<evidence type="ECO:0000313" key="9">
    <source>
        <dbReference type="Proteomes" id="UP001056336"/>
    </source>
</evidence>
<feature type="transmembrane region" description="Helical" evidence="7">
    <location>
        <begin position="368"/>
        <end position="386"/>
    </location>
</feature>
<proteinExistence type="inferred from homology"/>